<reference evidence="3 4" key="1">
    <citation type="journal article" date="2017" name="Mol. Ecol.">
        <title>Comparative and population genomic landscape of Phellinus noxius: A hypervariable fungus causing root rot in trees.</title>
        <authorList>
            <person name="Chung C.L."/>
            <person name="Lee T.J."/>
            <person name="Akiba M."/>
            <person name="Lee H.H."/>
            <person name="Kuo T.H."/>
            <person name="Liu D."/>
            <person name="Ke H.M."/>
            <person name="Yokoi T."/>
            <person name="Roa M.B."/>
            <person name="Lu M.J."/>
            <person name="Chang Y.Y."/>
            <person name="Ann P.J."/>
            <person name="Tsai J.N."/>
            <person name="Chen C.Y."/>
            <person name="Tzean S.S."/>
            <person name="Ota Y."/>
            <person name="Hattori T."/>
            <person name="Sahashi N."/>
            <person name="Liou R.F."/>
            <person name="Kikuchi T."/>
            <person name="Tsai I.J."/>
        </authorList>
    </citation>
    <scope>NUCLEOTIDE SEQUENCE [LARGE SCALE GENOMIC DNA]</scope>
    <source>
        <strain evidence="3 4">FFPRI411160</strain>
    </source>
</reference>
<dbReference type="PROSITE" id="PS50879">
    <property type="entry name" value="RNASE_H_1"/>
    <property type="match status" value="1"/>
</dbReference>
<dbReference type="GO" id="GO:0003676">
    <property type="term" value="F:nucleic acid binding"/>
    <property type="evidence" value="ECO:0007669"/>
    <property type="project" value="InterPro"/>
</dbReference>
<sequence>MSTSSSGSKRPRSPSATPKGKKTRSFAGFSSNPPPIPIPVPFDFNMEVNNTPVSLSPSSSPFLSPSQSAQPDLASGSPEEFTREWSNVLKDIAVISSDRVVDPASIMGQVVPIFMRLSNFIFSSVTSPIPVVESEGRHLARKLFYFASENYAQVDGAFTIVNEKKLSHTISSIVDDSNIDLTAKVDNLSNQIVSLQQSLLSLSTSVARISNSATVHPPPPPKKPNPPQVSSMSPSVPKPSFSSIVKKKQPEPAAHVEEVSGGSFQPVSYKKPRSNPKLSNKLTSSESTLSKYTQICIFPTTKLQRGIDDISSKVNSINKALPLDKVPKNFYCVMGRITAQGNMVLCFPNSFSFDLIIGFKNIILNTLSLPHDTLISPVTNEHGYYITGVPIKHPDTGLPLTESALLKELKINYPDVPFIKANILPPSNNPKFAGSQLGSANIFVSMFSISNKAGIRGEDREKLISDINRSVEYSPNSLFFFTDGSATLFSEFLPSGRSTQRRYRNVTGSAVIMYFRGKIIGSRRDRHSPSSTAFDAELFAIHKALQIAQSRLSFSSGNSTLAIQKVIIYTDSSSSLQLLSTNPSKFLHHPVYVKIFKLATSLLTDFPDLTINLNWCPGHKGVIGNEEADLQAGKACASRIPTSTPITASFCSLVSTKDLLDSYLPNHAAELAWRFLENVIFDLLWK</sequence>
<evidence type="ECO:0000313" key="3">
    <source>
        <dbReference type="EMBL" id="PAV19571.1"/>
    </source>
</evidence>
<feature type="compositionally biased region" description="Basic and acidic residues" evidence="1">
    <location>
        <begin position="248"/>
        <end position="258"/>
    </location>
</feature>
<dbReference type="OrthoDB" id="3265515at2759"/>
<dbReference type="Gene3D" id="3.30.420.10">
    <property type="entry name" value="Ribonuclease H-like superfamily/Ribonuclease H"/>
    <property type="match status" value="1"/>
</dbReference>
<keyword evidence="4" id="KW-1185">Reference proteome</keyword>
<evidence type="ECO:0000259" key="2">
    <source>
        <dbReference type="PROSITE" id="PS50879"/>
    </source>
</evidence>
<dbReference type="AlphaFoldDB" id="A0A286UIX9"/>
<feature type="domain" description="RNase H type-1" evidence="2">
    <location>
        <begin position="474"/>
        <end position="637"/>
    </location>
</feature>
<organism evidence="3 4">
    <name type="scientific">Pyrrhoderma noxium</name>
    <dbReference type="NCBI Taxonomy" id="2282107"/>
    <lineage>
        <taxon>Eukaryota</taxon>
        <taxon>Fungi</taxon>
        <taxon>Dikarya</taxon>
        <taxon>Basidiomycota</taxon>
        <taxon>Agaricomycotina</taxon>
        <taxon>Agaricomycetes</taxon>
        <taxon>Hymenochaetales</taxon>
        <taxon>Hymenochaetaceae</taxon>
        <taxon>Pyrrhoderma</taxon>
    </lineage>
</organism>
<name>A0A286UIX9_9AGAM</name>
<evidence type="ECO:0000256" key="1">
    <source>
        <dbReference type="SAM" id="MobiDB-lite"/>
    </source>
</evidence>
<dbReference type="CDD" id="cd09276">
    <property type="entry name" value="Rnase_HI_RT_non_LTR"/>
    <property type="match status" value="1"/>
</dbReference>
<comment type="caution">
    <text evidence="3">The sequence shown here is derived from an EMBL/GenBank/DDBJ whole genome shotgun (WGS) entry which is preliminary data.</text>
</comment>
<dbReference type="InParanoid" id="A0A286UIX9"/>
<dbReference type="InterPro" id="IPR036397">
    <property type="entry name" value="RNaseH_sf"/>
</dbReference>
<feature type="compositionally biased region" description="Pro residues" evidence="1">
    <location>
        <begin position="216"/>
        <end position="227"/>
    </location>
</feature>
<protein>
    <submittedName>
        <fullName evidence="3">Ribonuclease H A1VMW5</fullName>
    </submittedName>
</protein>
<feature type="compositionally biased region" description="Low complexity" evidence="1">
    <location>
        <begin position="55"/>
        <end position="71"/>
    </location>
</feature>
<dbReference type="EMBL" id="NBII01000004">
    <property type="protein sequence ID" value="PAV19571.1"/>
    <property type="molecule type" value="Genomic_DNA"/>
</dbReference>
<dbReference type="GO" id="GO:0004523">
    <property type="term" value="F:RNA-DNA hybrid ribonuclease activity"/>
    <property type="evidence" value="ECO:0007669"/>
    <property type="project" value="InterPro"/>
</dbReference>
<dbReference type="InterPro" id="IPR002156">
    <property type="entry name" value="RNaseH_domain"/>
</dbReference>
<evidence type="ECO:0000313" key="4">
    <source>
        <dbReference type="Proteomes" id="UP000217199"/>
    </source>
</evidence>
<dbReference type="SUPFAM" id="SSF53098">
    <property type="entry name" value="Ribonuclease H-like"/>
    <property type="match status" value="1"/>
</dbReference>
<feature type="region of interest" description="Disordered" evidence="1">
    <location>
        <begin position="1"/>
        <end position="35"/>
    </location>
</feature>
<accession>A0A286UIX9</accession>
<feature type="compositionally biased region" description="Low complexity" evidence="1">
    <location>
        <begin position="228"/>
        <end position="244"/>
    </location>
</feature>
<dbReference type="Pfam" id="PF00075">
    <property type="entry name" value="RNase_H"/>
    <property type="match status" value="1"/>
</dbReference>
<feature type="region of interest" description="Disordered" evidence="1">
    <location>
        <begin position="211"/>
        <end position="283"/>
    </location>
</feature>
<dbReference type="InterPro" id="IPR012337">
    <property type="entry name" value="RNaseH-like_sf"/>
</dbReference>
<proteinExistence type="predicted"/>
<dbReference type="Proteomes" id="UP000217199">
    <property type="component" value="Unassembled WGS sequence"/>
</dbReference>
<feature type="region of interest" description="Disordered" evidence="1">
    <location>
        <begin position="55"/>
        <end position="78"/>
    </location>
</feature>
<gene>
    <name evidence="3" type="ORF">PNOK_0450500</name>
</gene>